<dbReference type="Pfam" id="PF13417">
    <property type="entry name" value="GST_N_3"/>
    <property type="match status" value="2"/>
</dbReference>
<evidence type="ECO:0000256" key="7">
    <source>
        <dbReference type="ARBA" id="ARBA00023242"/>
    </source>
</evidence>
<evidence type="ECO:0000256" key="8">
    <source>
        <dbReference type="ARBA" id="ARBA00065263"/>
    </source>
</evidence>
<dbReference type="GO" id="GO:0017056">
    <property type="term" value="F:structural constituent of nuclear pore"/>
    <property type="evidence" value="ECO:0007669"/>
    <property type="project" value="InterPro"/>
</dbReference>
<feature type="domain" description="GST N-terminal" evidence="10">
    <location>
        <begin position="1350"/>
        <end position="1430"/>
    </location>
</feature>
<dbReference type="SFLD" id="SFLDS00019">
    <property type="entry name" value="Glutathione_Transferase_(cytos"/>
    <property type="match status" value="1"/>
</dbReference>
<dbReference type="Pfam" id="PF12110">
    <property type="entry name" value="Nup96"/>
    <property type="match status" value="1"/>
</dbReference>
<dbReference type="CDD" id="cd03041">
    <property type="entry name" value="GST_N_2GST_N"/>
    <property type="match status" value="1"/>
</dbReference>
<dbReference type="FunFam" id="3.30.1610.10:FF:000002">
    <property type="entry name" value="nuclear pore complex protein NUP98A"/>
    <property type="match status" value="1"/>
</dbReference>
<dbReference type="InterPro" id="IPR037665">
    <property type="entry name" value="Nucleoporin_S59-like"/>
</dbReference>
<feature type="domain" description="Peptidase S59" evidence="11">
    <location>
        <begin position="49"/>
        <end position="185"/>
    </location>
</feature>
<protein>
    <recommendedName>
        <fullName evidence="14">GST N-terminal domain-containing protein</fullName>
    </recommendedName>
</protein>
<keyword evidence="3" id="KW-0509">mRNA transport</keyword>
<keyword evidence="7" id="KW-0539">Nucleus</keyword>
<dbReference type="PROSITE" id="PS50404">
    <property type="entry name" value="GST_NTER"/>
    <property type="match status" value="2"/>
</dbReference>
<dbReference type="InterPro" id="IPR036903">
    <property type="entry name" value="Nup98_auto-Pept-S59_dom_sf"/>
</dbReference>
<comment type="subunit">
    <text evidence="8">Part of the nuclear pore complex (NPC). The NPC has an eight-fold symmetrical structure comprising a central transport channel and two rings, the cytoplasmic and nuclear rings, to which eight filaments are attached. The cytoplasmic filaments have loose ends, while the nuclear filaments are joined in a distal ring, forming a nuclear basket. NPCs are highly dynamic in configuration and composition, and can be devided in 3 subcomplexes, the NUP62 subcomplex, the NUP107-160 subcomplex and the NUP93 subcomplex, containing approximately 30 different nucleoporin proteins.</text>
</comment>
<evidence type="ECO:0000313" key="12">
    <source>
        <dbReference type="EMBL" id="RXH73766.1"/>
    </source>
</evidence>
<evidence type="ECO:0000256" key="5">
    <source>
        <dbReference type="ARBA" id="ARBA00023010"/>
    </source>
</evidence>
<sequence>MGIDSGTPPNSHIACQHKKRRVSQDTCFSLSGTFSHLEASVPCLPTLEAADYYTQPSLKDLAAREYADPGFCSQVLDFTVGRLGYGSVKYPGKTDIRCLELDNIVKFHRHEVIVYEDEAVKPLVGQGLNKPAEVTLVLQTRPSNIDERQKYNIVKKLRQSAEGQGAHFISFNPESGEWKFFVHHFSRFGLNEDDEEDIMMEDSASAQDLVEMNHGEISDGDEESQMDPTGIVLSHSLPVHLGLDPVKMKEMRMLMFHDEEEEAEDLNHIPAHYNSSFASQRMSQRSTPPAVRKTPLALLEYKHGSFDSNSPGAILMAQENKAMPPKTLKEGFKLDHKHETPVTRKHSRNIVDAGLFMGRSFRVGWGPNGTLVHAGTPVGSNGSPMMLSSIINIEKVAIDSVVRDENNKVREELVDMAIDSPLDLHKGISHQTKEIEVGSFNLRLQKLVSNRLMLPQICRSYVDIIEKQLEVPSLSSSARLVLTHQIMIWELIKVLFSDRENGGKLKSLGADSEEEMVQDVKEASQQADLEALPLIRRAEFSYWLQENVSHRVQEKISSLNESSYLEYILLLLSGRQLDASVELAASRGDVRLACLLSQAGGSIVNRTDVAQQLDRWRINGLDFNFIEKDRIRLYELLAGNIHGAFHDVNVDWKRFLGLLMWYHLEPSTSLPTIFHTYQHLLDDGKAPYPVPVYIDEGLVEEAGNSNAAKRYDLSYYLMLLHASEESEVGFLKPMFSAFSSTHDPLDYHMIWHQRAVLEAVGAISSKDLHVLDMGFVSQLLCLGQCHWAIYVVLHMPQSEDFPYLHSNLIREILFQYCESWSSQESQRQAIVDLGIPKAWLHEAMAVYFNYYGDLAKALEHFLECANWQRAHTIFVTSVAPKLFLSVEHSDIWRIATSMEDHKSEIENWDLGAGIYISFYSIRSSLQEVNDTMNQMDSLESRNSACREFLGQLNQSLAVWGVRLPIDVRVVYSKMADEICNLLLSDIGEGPTRDVQLSCFDTVFSAPIPEDNRSSHLQEAVSLFTCFLSEVATWREIFKDCEAKASAGNHPTGNNSTETAEKQGPNMSLASLTSCSQTLVYYSSSKPPPSPPQPPPPPHSFLPHAHNSPLTPNTSIPVSTLKLSPYSSTLLTNGNWVPRRNRFLPANSADSDAQKESATGENGGNPSTSFLSLLCPLLKLFSGGDPSQERNFTLEVATSSLSTLARFPWGSRSLSNNMDSQEITTLDPPLRLQLFEFEACPFCRRVREALTELDLSVEVYPCPKGSVRHREMVKRFGGKELFPFLIDPNTGISMYESGEIVKYLFQQYGKGRKPSVGLLESTLFTGWMPTILRAGRGLTLWEKASPDPPPKKLELYSYENNPYARIVREALCELELPYILQNVGEGSLRSKLLEASGSKEVPYLIDPNTGTHVGDCKKILSYLFQTYSAATLV</sequence>
<gene>
    <name evidence="12" type="ORF">DVH24_016588</name>
</gene>
<evidence type="ECO:0000259" key="11">
    <source>
        <dbReference type="PROSITE" id="PS51434"/>
    </source>
</evidence>
<comment type="subcellular location">
    <subcellularLocation>
        <location evidence="1">Nucleus</location>
        <location evidence="1">Nuclear pore complex</location>
    </subcellularLocation>
</comment>
<dbReference type="GO" id="GO:0051028">
    <property type="term" value="P:mRNA transport"/>
    <property type="evidence" value="ECO:0007669"/>
    <property type="project" value="UniProtKB-KW"/>
</dbReference>
<dbReference type="InterPro" id="IPR021967">
    <property type="entry name" value="Nup98_C"/>
</dbReference>
<evidence type="ECO:0000313" key="13">
    <source>
        <dbReference type="Proteomes" id="UP000290289"/>
    </source>
</evidence>
<dbReference type="GO" id="GO:0048573">
    <property type="term" value="P:photoperiodism, flowering"/>
    <property type="evidence" value="ECO:0007669"/>
    <property type="project" value="UniProtKB-ARBA"/>
</dbReference>
<evidence type="ECO:0000256" key="3">
    <source>
        <dbReference type="ARBA" id="ARBA00022816"/>
    </source>
</evidence>
<dbReference type="InterPro" id="IPR036249">
    <property type="entry name" value="Thioredoxin-like_sf"/>
</dbReference>
<dbReference type="Gene3D" id="3.40.30.10">
    <property type="entry name" value="Glutaredoxin"/>
    <property type="match status" value="2"/>
</dbReference>
<feature type="region of interest" description="Disordered" evidence="9">
    <location>
        <begin position="1044"/>
        <end position="1064"/>
    </location>
</feature>
<keyword evidence="13" id="KW-1185">Reference proteome</keyword>
<proteinExistence type="predicted"/>
<evidence type="ECO:0008006" key="14">
    <source>
        <dbReference type="Google" id="ProtNLM"/>
    </source>
</evidence>
<dbReference type="PANTHER" id="PTHR23198:SF26">
    <property type="entry name" value="NUCLEAR PORE COMPLEX PROTEIN NUP96"/>
    <property type="match status" value="1"/>
</dbReference>
<dbReference type="InterPro" id="IPR040079">
    <property type="entry name" value="Glutathione_S-Trfase"/>
</dbReference>
<evidence type="ECO:0000256" key="1">
    <source>
        <dbReference type="ARBA" id="ARBA00004567"/>
    </source>
</evidence>
<dbReference type="SUPFAM" id="SSF82215">
    <property type="entry name" value="C-terminal autoproteolytic domain of nucleoporin nup98"/>
    <property type="match status" value="1"/>
</dbReference>
<evidence type="ECO:0000256" key="9">
    <source>
        <dbReference type="SAM" id="MobiDB-lite"/>
    </source>
</evidence>
<dbReference type="EMBL" id="RDQH01000341">
    <property type="protein sequence ID" value="RXH73766.1"/>
    <property type="molecule type" value="Genomic_DNA"/>
</dbReference>
<keyword evidence="2" id="KW-0813">Transport</keyword>
<dbReference type="STRING" id="3750.A0A498HQL7"/>
<dbReference type="PROSITE" id="PS51354">
    <property type="entry name" value="GLUTAREDOXIN_2"/>
    <property type="match status" value="2"/>
</dbReference>
<comment type="caution">
    <text evidence="12">The sequence shown here is derived from an EMBL/GenBank/DDBJ whole genome shotgun (WGS) entry which is preliminary data.</text>
</comment>
<dbReference type="PROSITE" id="PS00195">
    <property type="entry name" value="GLUTAREDOXIN_1"/>
    <property type="match status" value="1"/>
</dbReference>
<dbReference type="FunFam" id="1.25.40.690:FF:000002">
    <property type="entry name" value="Nuclear pore complex protein NUP96"/>
    <property type="match status" value="1"/>
</dbReference>
<dbReference type="InterPro" id="IPR011767">
    <property type="entry name" value="GLR_AS"/>
</dbReference>
<organism evidence="12 13">
    <name type="scientific">Malus domestica</name>
    <name type="common">Apple</name>
    <name type="synonym">Pyrus malus</name>
    <dbReference type="NCBI Taxonomy" id="3750"/>
    <lineage>
        <taxon>Eukaryota</taxon>
        <taxon>Viridiplantae</taxon>
        <taxon>Streptophyta</taxon>
        <taxon>Embryophyta</taxon>
        <taxon>Tracheophyta</taxon>
        <taxon>Spermatophyta</taxon>
        <taxon>Magnoliopsida</taxon>
        <taxon>eudicotyledons</taxon>
        <taxon>Gunneridae</taxon>
        <taxon>Pentapetalae</taxon>
        <taxon>rosids</taxon>
        <taxon>fabids</taxon>
        <taxon>Rosales</taxon>
        <taxon>Rosaceae</taxon>
        <taxon>Amygdaloideae</taxon>
        <taxon>Maleae</taxon>
        <taxon>Malus</taxon>
    </lineage>
</organism>
<dbReference type="Proteomes" id="UP000290289">
    <property type="component" value="Chromosome 15"/>
</dbReference>
<dbReference type="Pfam" id="PF04096">
    <property type="entry name" value="Nucleoporin2"/>
    <property type="match status" value="1"/>
</dbReference>
<keyword evidence="6" id="KW-0906">Nuclear pore complex</keyword>
<dbReference type="InterPro" id="IPR004045">
    <property type="entry name" value="Glutathione_S-Trfase_N"/>
</dbReference>
<evidence type="ECO:0000256" key="2">
    <source>
        <dbReference type="ARBA" id="ARBA00022448"/>
    </source>
</evidence>
<dbReference type="PROSITE" id="PS51434">
    <property type="entry name" value="NUP_C"/>
    <property type="match status" value="1"/>
</dbReference>
<evidence type="ECO:0000256" key="4">
    <source>
        <dbReference type="ARBA" id="ARBA00022927"/>
    </source>
</evidence>
<dbReference type="Gene3D" id="1.25.40.690">
    <property type="match status" value="1"/>
</dbReference>
<feature type="region of interest" description="Disordered" evidence="9">
    <location>
        <begin position="1081"/>
        <end position="1115"/>
    </location>
</feature>
<keyword evidence="4" id="KW-0653">Protein transport</keyword>
<evidence type="ECO:0000259" key="10">
    <source>
        <dbReference type="PROSITE" id="PS50404"/>
    </source>
</evidence>
<dbReference type="SUPFAM" id="SSF52833">
    <property type="entry name" value="Thioredoxin-like"/>
    <property type="match status" value="2"/>
</dbReference>
<reference evidence="12 13" key="1">
    <citation type="submission" date="2018-10" db="EMBL/GenBank/DDBJ databases">
        <title>A high-quality apple genome assembly.</title>
        <authorList>
            <person name="Hu J."/>
        </authorList>
    </citation>
    <scope>NUCLEOTIDE SEQUENCE [LARGE SCALE GENOMIC DNA]</scope>
    <source>
        <strain evidence="13">cv. HFTH1</strain>
        <tissue evidence="12">Young leaf</tissue>
    </source>
</reference>
<feature type="domain" description="GST N-terminal" evidence="10">
    <location>
        <begin position="1229"/>
        <end position="1311"/>
    </location>
</feature>
<keyword evidence="5" id="KW-0811">Translocation</keyword>
<dbReference type="FunFam" id="3.40.30.10:FF:000323">
    <property type="entry name" value="Ypt homolog1"/>
    <property type="match status" value="1"/>
</dbReference>
<dbReference type="Gene3D" id="3.30.1610.10">
    <property type="entry name" value="Peptidase S59, nucleoporin"/>
    <property type="match status" value="1"/>
</dbReference>
<name>A0A498HQL7_MALDO</name>
<dbReference type="GO" id="GO:0005643">
    <property type="term" value="C:nuclear pore"/>
    <property type="evidence" value="ECO:0007669"/>
    <property type="project" value="UniProtKB-SubCell"/>
</dbReference>
<feature type="compositionally biased region" description="Polar residues" evidence="9">
    <location>
        <begin position="1048"/>
        <end position="1057"/>
    </location>
</feature>
<accession>A0A498HQL7</accession>
<dbReference type="InterPro" id="IPR007230">
    <property type="entry name" value="Nup98_auto-Pept-S59_dom"/>
</dbReference>
<feature type="compositionally biased region" description="Pro residues" evidence="9">
    <location>
        <begin position="1085"/>
        <end position="1099"/>
    </location>
</feature>
<evidence type="ECO:0000256" key="6">
    <source>
        <dbReference type="ARBA" id="ARBA00023132"/>
    </source>
</evidence>
<dbReference type="SFLD" id="SFLDG01181">
    <property type="entry name" value="SUF2"/>
    <property type="match status" value="1"/>
</dbReference>
<dbReference type="GO" id="GO:0015031">
    <property type="term" value="P:protein transport"/>
    <property type="evidence" value="ECO:0007669"/>
    <property type="project" value="UniProtKB-KW"/>
</dbReference>
<dbReference type="PANTHER" id="PTHR23198">
    <property type="entry name" value="NUCLEOPORIN"/>
    <property type="match status" value="1"/>
</dbReference>